<dbReference type="AlphaFoldDB" id="A0A0B6YCD5"/>
<sequence length="50" mass="5784">MNGFLQTITILFLKEDYSCLKCDRTYVVLEHARGVKNSTIVIYEATEVWA</sequence>
<dbReference type="EMBL" id="HACG01006974">
    <property type="protein sequence ID" value="CEK53839.1"/>
    <property type="molecule type" value="Transcribed_RNA"/>
</dbReference>
<name>A0A0B6YCD5_9EUPU</name>
<gene>
    <name evidence="1" type="primary">ORF21339</name>
</gene>
<protein>
    <submittedName>
        <fullName evidence="1">Uncharacterized protein</fullName>
    </submittedName>
</protein>
<feature type="non-terminal residue" evidence="1">
    <location>
        <position position="50"/>
    </location>
</feature>
<accession>A0A0B6YCD5</accession>
<proteinExistence type="predicted"/>
<organism evidence="1">
    <name type="scientific">Arion vulgaris</name>
    <dbReference type="NCBI Taxonomy" id="1028688"/>
    <lineage>
        <taxon>Eukaryota</taxon>
        <taxon>Metazoa</taxon>
        <taxon>Spiralia</taxon>
        <taxon>Lophotrochozoa</taxon>
        <taxon>Mollusca</taxon>
        <taxon>Gastropoda</taxon>
        <taxon>Heterobranchia</taxon>
        <taxon>Euthyneura</taxon>
        <taxon>Panpulmonata</taxon>
        <taxon>Eupulmonata</taxon>
        <taxon>Stylommatophora</taxon>
        <taxon>Helicina</taxon>
        <taxon>Arionoidea</taxon>
        <taxon>Arionidae</taxon>
        <taxon>Arion</taxon>
    </lineage>
</organism>
<evidence type="ECO:0000313" key="1">
    <source>
        <dbReference type="EMBL" id="CEK53839.1"/>
    </source>
</evidence>
<reference evidence="1" key="1">
    <citation type="submission" date="2014-12" db="EMBL/GenBank/DDBJ databases">
        <title>Insight into the proteome of Arion vulgaris.</title>
        <authorList>
            <person name="Aradska J."/>
            <person name="Bulat T."/>
            <person name="Smidak R."/>
            <person name="Sarate P."/>
            <person name="Gangsoo J."/>
            <person name="Sialana F."/>
            <person name="Bilban M."/>
            <person name="Lubec G."/>
        </authorList>
    </citation>
    <scope>NUCLEOTIDE SEQUENCE</scope>
    <source>
        <tissue evidence="1">Skin</tissue>
    </source>
</reference>